<dbReference type="GO" id="GO:0016020">
    <property type="term" value="C:membrane"/>
    <property type="evidence" value="ECO:0007669"/>
    <property type="project" value="UniProtKB-SubCell"/>
</dbReference>
<keyword evidence="3" id="KW-0813">Transport</keyword>
<feature type="transmembrane region" description="Helical" evidence="8">
    <location>
        <begin position="326"/>
        <end position="347"/>
    </location>
</feature>
<evidence type="ECO:0000259" key="9">
    <source>
        <dbReference type="Pfam" id="PF00324"/>
    </source>
</evidence>
<proteinExistence type="inferred from homology"/>
<organism evidence="10 11">
    <name type="scientific">Babjeviella inositovora NRRL Y-12698</name>
    <dbReference type="NCBI Taxonomy" id="984486"/>
    <lineage>
        <taxon>Eukaryota</taxon>
        <taxon>Fungi</taxon>
        <taxon>Dikarya</taxon>
        <taxon>Ascomycota</taxon>
        <taxon>Saccharomycotina</taxon>
        <taxon>Pichiomycetes</taxon>
        <taxon>Serinales incertae sedis</taxon>
        <taxon>Babjeviella</taxon>
    </lineage>
</organism>
<evidence type="ECO:0000313" key="10">
    <source>
        <dbReference type="EMBL" id="ODQ80659.1"/>
    </source>
</evidence>
<keyword evidence="4 8" id="KW-0812">Transmembrane</keyword>
<dbReference type="InterPro" id="IPR004840">
    <property type="entry name" value="Amino_acid_permease_CS"/>
</dbReference>
<feature type="transmembrane region" description="Helical" evidence="8">
    <location>
        <begin position="473"/>
        <end position="493"/>
    </location>
</feature>
<dbReference type="Gene3D" id="1.20.1740.10">
    <property type="entry name" value="Amino acid/polyamine transporter I"/>
    <property type="match status" value="1"/>
</dbReference>
<dbReference type="PROSITE" id="PS00218">
    <property type="entry name" value="AMINO_ACID_PERMEASE_1"/>
    <property type="match status" value="1"/>
</dbReference>
<evidence type="ECO:0000256" key="8">
    <source>
        <dbReference type="SAM" id="Phobius"/>
    </source>
</evidence>
<evidence type="ECO:0000256" key="1">
    <source>
        <dbReference type="ARBA" id="ARBA00004141"/>
    </source>
</evidence>
<dbReference type="GeneID" id="30148962"/>
<evidence type="ECO:0000256" key="2">
    <source>
        <dbReference type="ARBA" id="ARBA00006983"/>
    </source>
</evidence>
<dbReference type="EMBL" id="KV454429">
    <property type="protein sequence ID" value="ODQ80659.1"/>
    <property type="molecule type" value="Genomic_DNA"/>
</dbReference>
<dbReference type="PIRSF" id="PIRSF006060">
    <property type="entry name" value="AA_transporter"/>
    <property type="match status" value="1"/>
</dbReference>
<feature type="transmembrane region" description="Helical" evidence="8">
    <location>
        <begin position="156"/>
        <end position="177"/>
    </location>
</feature>
<evidence type="ECO:0000256" key="4">
    <source>
        <dbReference type="ARBA" id="ARBA00022692"/>
    </source>
</evidence>
<evidence type="ECO:0000256" key="5">
    <source>
        <dbReference type="ARBA" id="ARBA00022970"/>
    </source>
</evidence>
<evidence type="ECO:0000256" key="3">
    <source>
        <dbReference type="ARBA" id="ARBA00022448"/>
    </source>
</evidence>
<accession>A0A1E3QSJ0</accession>
<comment type="similarity">
    <text evidence="2">Belongs to the amino acid-polyamine-organocation (APC) superfamily. YAT (TC 2.A.3.10) family.</text>
</comment>
<keyword evidence="6 8" id="KW-1133">Transmembrane helix</keyword>
<dbReference type="GO" id="GO:0015171">
    <property type="term" value="F:amino acid transmembrane transporter activity"/>
    <property type="evidence" value="ECO:0007669"/>
    <property type="project" value="TreeGrafter"/>
</dbReference>
<dbReference type="PANTHER" id="PTHR43341">
    <property type="entry name" value="AMINO ACID PERMEASE"/>
    <property type="match status" value="1"/>
</dbReference>
<dbReference type="NCBIfam" id="TIGR00913">
    <property type="entry name" value="2A0310"/>
    <property type="match status" value="1"/>
</dbReference>
<dbReference type="FunFam" id="1.20.1740.10:FF:000017">
    <property type="entry name" value="Amino acid permease"/>
    <property type="match status" value="1"/>
</dbReference>
<dbReference type="InterPro" id="IPR004841">
    <property type="entry name" value="AA-permease/SLC12A_dom"/>
</dbReference>
<sequence>MKKNFKPTVEAKKEQLVIDESFSEARKNAIRSANSPLKKSLKTRHLRMIAIGGGIGSGLFVGSGKSLHNGGPAALVIAYSLVGTALFATVHSLGELAVALPVAGSFTTLANRFIDPAWGFAVGWNCCLQWLVNLPLELVTASITIKYWNDTINSDAWVVIFYVILIAINLFGARGYAEAEFIFSSLKVLTISGFCILGIVLNCGGGPTQTFIGGRYWHDPGAFSHGFKGVCSVFVTASFSLGGTEITGVTASETAQPRISFPKATKLIFWKIVIFFVTSLIIVGFLVPYNSDKLMGSGGGATHASPFVIAIENGAVRGLPSVVNTVILFSVLSVGNSAVYAFSRTVCTLAEQGLAPKIFGYIDKSGRPLVGLVAIFIFGLLSFIAASDQQETVFNWLLSLSGLALIFSWLTICMIHIRWRAALKHNGELVENLEFSSGSGIIGSYLAGTFWIVVLILQFWIALWPVGSNTANVISFFQNYLGIIIFIIMYLGYKVVKRDFSLYIKVEDMDIKTGRREVDLELLALEMVEEQARLKALPVWKKIFNFWCN</sequence>
<evidence type="ECO:0000256" key="6">
    <source>
        <dbReference type="ARBA" id="ARBA00022989"/>
    </source>
</evidence>
<dbReference type="InterPro" id="IPR050524">
    <property type="entry name" value="APC_YAT"/>
</dbReference>
<dbReference type="Pfam" id="PF00324">
    <property type="entry name" value="AA_permease"/>
    <property type="match status" value="1"/>
</dbReference>
<keyword evidence="11" id="KW-1185">Reference proteome</keyword>
<protein>
    <recommendedName>
        <fullName evidence="9">Amino acid permease/ SLC12A domain-containing protein</fullName>
    </recommendedName>
</protein>
<name>A0A1E3QSJ0_9ASCO</name>
<feature type="transmembrane region" description="Helical" evidence="8">
    <location>
        <begin position="76"/>
        <end position="104"/>
    </location>
</feature>
<feature type="domain" description="Amino acid permease/ SLC12A" evidence="9">
    <location>
        <begin position="45"/>
        <end position="500"/>
    </location>
</feature>
<dbReference type="RefSeq" id="XP_018985987.1">
    <property type="nucleotide sequence ID" value="XM_019131109.1"/>
</dbReference>
<feature type="transmembrane region" description="Helical" evidence="8">
    <location>
        <begin position="368"/>
        <end position="387"/>
    </location>
</feature>
<dbReference type="PANTHER" id="PTHR43341:SF17">
    <property type="entry name" value="GENERAL AMINO ACID PERMEASE AGP1-RELATED"/>
    <property type="match status" value="1"/>
</dbReference>
<gene>
    <name evidence="10" type="ORF">BABINDRAFT_179946</name>
</gene>
<feature type="transmembrane region" description="Helical" evidence="8">
    <location>
        <begin position="46"/>
        <end position="64"/>
    </location>
</feature>
<dbReference type="InterPro" id="IPR004762">
    <property type="entry name" value="Amino_acid_permease_fungi"/>
</dbReference>
<feature type="transmembrane region" description="Helical" evidence="8">
    <location>
        <begin position="393"/>
        <end position="417"/>
    </location>
</feature>
<dbReference type="Proteomes" id="UP000094336">
    <property type="component" value="Unassembled WGS sequence"/>
</dbReference>
<reference evidence="11" key="1">
    <citation type="submission" date="2016-05" db="EMBL/GenBank/DDBJ databases">
        <title>Comparative genomics of biotechnologically important yeasts.</title>
        <authorList>
            <consortium name="DOE Joint Genome Institute"/>
            <person name="Riley R."/>
            <person name="Haridas S."/>
            <person name="Wolfe K.H."/>
            <person name="Lopes M.R."/>
            <person name="Hittinger C.T."/>
            <person name="Goker M."/>
            <person name="Salamov A."/>
            <person name="Wisecaver J."/>
            <person name="Long T.M."/>
            <person name="Aerts A.L."/>
            <person name="Barry K."/>
            <person name="Choi C."/>
            <person name="Clum A."/>
            <person name="Coughlan A.Y."/>
            <person name="Deshpande S."/>
            <person name="Douglass A.P."/>
            <person name="Hanson S.J."/>
            <person name="Klenk H.-P."/>
            <person name="Labutti K."/>
            <person name="Lapidus A."/>
            <person name="Lindquist E."/>
            <person name="Lipzen A."/>
            <person name="Meier-Kolthoff J.P."/>
            <person name="Ohm R.A."/>
            <person name="Otillar R.P."/>
            <person name="Pangilinan J."/>
            <person name="Peng Y."/>
            <person name="Rokas A."/>
            <person name="Rosa C.A."/>
            <person name="Scheuner C."/>
            <person name="Sibirny A.A."/>
            <person name="Slot J.C."/>
            <person name="Stielow J.B."/>
            <person name="Sun H."/>
            <person name="Kurtzman C.P."/>
            <person name="Blackwell M."/>
            <person name="Grigoriev I.V."/>
            <person name="Jeffries T.W."/>
        </authorList>
    </citation>
    <scope>NUCLEOTIDE SEQUENCE [LARGE SCALE GENOMIC DNA]</scope>
    <source>
        <strain evidence="11">NRRL Y-12698</strain>
    </source>
</reference>
<keyword evidence="5" id="KW-0029">Amino-acid transport</keyword>
<dbReference type="OrthoDB" id="3900342at2759"/>
<feature type="transmembrane region" description="Helical" evidence="8">
    <location>
        <begin position="268"/>
        <end position="287"/>
    </location>
</feature>
<dbReference type="STRING" id="984486.A0A1E3QSJ0"/>
<keyword evidence="7 8" id="KW-0472">Membrane</keyword>
<evidence type="ECO:0000313" key="11">
    <source>
        <dbReference type="Proteomes" id="UP000094336"/>
    </source>
</evidence>
<dbReference type="AlphaFoldDB" id="A0A1E3QSJ0"/>
<evidence type="ECO:0000256" key="7">
    <source>
        <dbReference type="ARBA" id="ARBA00023136"/>
    </source>
</evidence>
<comment type="subcellular location">
    <subcellularLocation>
        <location evidence="1">Membrane</location>
        <topology evidence="1">Multi-pass membrane protein</topology>
    </subcellularLocation>
</comment>
<feature type="transmembrane region" description="Helical" evidence="8">
    <location>
        <begin position="438"/>
        <end position="461"/>
    </location>
</feature>